<dbReference type="PROSITE" id="PS51712">
    <property type="entry name" value="G_ENGA"/>
    <property type="match status" value="2"/>
</dbReference>
<gene>
    <name evidence="8 12" type="primary">der</name>
    <name evidence="12" type="ORF">E6H02_01155</name>
</gene>
<comment type="function">
    <text evidence="8 10">GTPase that plays an essential role in the late steps of ribosome biogenesis.</text>
</comment>
<evidence type="ECO:0000259" key="11">
    <source>
        <dbReference type="PROSITE" id="PS51712"/>
    </source>
</evidence>
<keyword evidence="5 8" id="KW-0547">Nucleotide-binding</keyword>
<dbReference type="Proteomes" id="UP000320393">
    <property type="component" value="Unassembled WGS sequence"/>
</dbReference>
<dbReference type="PANTHER" id="PTHR43834">
    <property type="entry name" value="GTPASE DER"/>
    <property type="match status" value="1"/>
</dbReference>
<dbReference type="EMBL" id="VBAM01000030">
    <property type="protein sequence ID" value="TMJ16174.1"/>
    <property type="molecule type" value="Genomic_DNA"/>
</dbReference>
<keyword evidence="4 10" id="KW-0677">Repeat</keyword>
<feature type="domain" description="EngA-type G" evidence="11">
    <location>
        <begin position="7"/>
        <end position="171"/>
    </location>
</feature>
<dbReference type="GO" id="GO:0005525">
    <property type="term" value="F:GTP binding"/>
    <property type="evidence" value="ECO:0007669"/>
    <property type="project" value="UniProtKB-UniRule"/>
</dbReference>
<dbReference type="InterPro" id="IPR032859">
    <property type="entry name" value="KH_dom-like"/>
</dbReference>
<feature type="binding site" evidence="8">
    <location>
        <begin position="60"/>
        <end position="64"/>
    </location>
    <ligand>
        <name>GTP</name>
        <dbReference type="ChEBI" id="CHEBI:37565"/>
        <label>1</label>
    </ligand>
</feature>
<feature type="binding site" evidence="8">
    <location>
        <begin position="299"/>
        <end position="302"/>
    </location>
    <ligand>
        <name>GTP</name>
        <dbReference type="ChEBI" id="CHEBI:37565"/>
        <label>2</label>
    </ligand>
</feature>
<evidence type="ECO:0000256" key="7">
    <source>
        <dbReference type="ARBA" id="ARBA00032345"/>
    </source>
</evidence>
<dbReference type="PRINTS" id="PR00326">
    <property type="entry name" value="GTP1OBG"/>
</dbReference>
<comment type="subunit">
    <text evidence="8">Associates with the 50S ribosomal subunit.</text>
</comment>
<keyword evidence="6 8" id="KW-0342">GTP-binding</keyword>
<dbReference type="InterPro" id="IPR031166">
    <property type="entry name" value="G_ENGA"/>
</dbReference>
<evidence type="ECO:0000256" key="10">
    <source>
        <dbReference type="RuleBase" id="RU004481"/>
    </source>
</evidence>
<accession>A0A537M7C4</accession>
<dbReference type="SUPFAM" id="SSF52540">
    <property type="entry name" value="P-loop containing nucleoside triphosphate hydrolases"/>
    <property type="match status" value="2"/>
</dbReference>
<reference evidence="12 13" key="1">
    <citation type="journal article" date="2019" name="Nat. Microbiol.">
        <title>Mediterranean grassland soil C-N compound turnover is dependent on rainfall and depth, and is mediated by genomically divergent microorganisms.</title>
        <authorList>
            <person name="Diamond S."/>
            <person name="Andeer P.F."/>
            <person name="Li Z."/>
            <person name="Crits-Christoph A."/>
            <person name="Burstein D."/>
            <person name="Anantharaman K."/>
            <person name="Lane K.R."/>
            <person name="Thomas B.C."/>
            <person name="Pan C."/>
            <person name="Northen T.R."/>
            <person name="Banfield J.F."/>
        </authorList>
    </citation>
    <scope>NUCLEOTIDE SEQUENCE [LARGE SCALE GENOMIC DNA]</scope>
    <source>
        <strain evidence="12">NP_5</strain>
    </source>
</reference>
<feature type="binding site" evidence="8">
    <location>
        <begin position="123"/>
        <end position="126"/>
    </location>
    <ligand>
        <name>GTP</name>
        <dbReference type="ChEBI" id="CHEBI:37565"/>
        <label>1</label>
    </ligand>
</feature>
<evidence type="ECO:0000256" key="6">
    <source>
        <dbReference type="ARBA" id="ARBA00023134"/>
    </source>
</evidence>
<proteinExistence type="inferred from homology"/>
<dbReference type="PANTHER" id="PTHR43834:SF6">
    <property type="entry name" value="GTPASE DER"/>
    <property type="match status" value="1"/>
</dbReference>
<name>A0A537M7C4_9BACT</name>
<dbReference type="FunFam" id="3.40.50.300:FF:000057">
    <property type="entry name" value="GTPase Der"/>
    <property type="match status" value="1"/>
</dbReference>
<comment type="similarity">
    <text evidence="1 8 9 10">Belongs to the TRAFAC class TrmE-Era-EngA-EngB-Septin-like GTPase superfamily. EngA (Der) GTPase family.</text>
</comment>
<evidence type="ECO:0000256" key="5">
    <source>
        <dbReference type="ARBA" id="ARBA00022741"/>
    </source>
</evidence>
<dbReference type="InterPro" id="IPR005225">
    <property type="entry name" value="Small_GTP-bd"/>
</dbReference>
<keyword evidence="3 8" id="KW-0690">Ribosome biogenesis</keyword>
<dbReference type="NCBIfam" id="TIGR00231">
    <property type="entry name" value="small_GTP"/>
    <property type="match status" value="2"/>
</dbReference>
<evidence type="ECO:0000256" key="3">
    <source>
        <dbReference type="ARBA" id="ARBA00022517"/>
    </source>
</evidence>
<dbReference type="PIRSF" id="PIRSF006485">
    <property type="entry name" value="GTP-binding_EngA"/>
    <property type="match status" value="1"/>
</dbReference>
<feature type="binding site" evidence="8">
    <location>
        <begin position="234"/>
        <end position="238"/>
    </location>
    <ligand>
        <name>GTP</name>
        <dbReference type="ChEBI" id="CHEBI:37565"/>
        <label>2</label>
    </ligand>
</feature>
<dbReference type="InterPro" id="IPR006073">
    <property type="entry name" value="GTP-bd"/>
</dbReference>
<comment type="caution">
    <text evidence="12">The sequence shown here is derived from an EMBL/GenBank/DDBJ whole genome shotgun (WGS) entry which is preliminary data.</text>
</comment>
<dbReference type="CDD" id="cd01894">
    <property type="entry name" value="EngA1"/>
    <property type="match status" value="1"/>
</dbReference>
<evidence type="ECO:0000256" key="2">
    <source>
        <dbReference type="ARBA" id="ARBA00020953"/>
    </source>
</evidence>
<feature type="domain" description="EngA-type G" evidence="11">
    <location>
        <begin position="181"/>
        <end position="354"/>
    </location>
</feature>
<feature type="binding site" evidence="8">
    <location>
        <begin position="187"/>
        <end position="194"/>
    </location>
    <ligand>
        <name>GTP</name>
        <dbReference type="ChEBI" id="CHEBI:37565"/>
        <label>2</label>
    </ligand>
</feature>
<dbReference type="Pfam" id="PF14714">
    <property type="entry name" value="KH_dom-like"/>
    <property type="match status" value="1"/>
</dbReference>
<feature type="binding site" evidence="8">
    <location>
        <begin position="13"/>
        <end position="20"/>
    </location>
    <ligand>
        <name>GTP</name>
        <dbReference type="ChEBI" id="CHEBI:37565"/>
        <label>1</label>
    </ligand>
</feature>
<dbReference type="Gene3D" id="3.30.300.20">
    <property type="match status" value="1"/>
</dbReference>
<evidence type="ECO:0000313" key="12">
    <source>
        <dbReference type="EMBL" id="TMJ16174.1"/>
    </source>
</evidence>
<dbReference type="Gene3D" id="3.40.50.300">
    <property type="entry name" value="P-loop containing nucleotide triphosphate hydrolases"/>
    <property type="match status" value="2"/>
</dbReference>
<dbReference type="InterPro" id="IPR003593">
    <property type="entry name" value="AAA+_ATPase"/>
</dbReference>
<dbReference type="HAMAP" id="MF_00195">
    <property type="entry name" value="GTPase_Der"/>
    <property type="match status" value="1"/>
</dbReference>
<dbReference type="InterPro" id="IPR015946">
    <property type="entry name" value="KH_dom-like_a/b"/>
</dbReference>
<dbReference type="FunFam" id="3.30.300.20:FF:000004">
    <property type="entry name" value="GTPase Der"/>
    <property type="match status" value="1"/>
</dbReference>
<dbReference type="GO" id="GO:0042254">
    <property type="term" value="P:ribosome biogenesis"/>
    <property type="evidence" value="ECO:0007669"/>
    <property type="project" value="UniProtKB-KW"/>
</dbReference>
<evidence type="ECO:0000313" key="13">
    <source>
        <dbReference type="Proteomes" id="UP000320393"/>
    </source>
</evidence>
<dbReference type="InterPro" id="IPR016484">
    <property type="entry name" value="GTPase_Der"/>
</dbReference>
<dbReference type="GO" id="GO:0043022">
    <property type="term" value="F:ribosome binding"/>
    <property type="evidence" value="ECO:0007669"/>
    <property type="project" value="TreeGrafter"/>
</dbReference>
<dbReference type="InterPro" id="IPR027417">
    <property type="entry name" value="P-loop_NTPase"/>
</dbReference>
<sequence length="449" mass="48827">MAAPPLPAVAIVGRPNVGKSTLFNRLLARRHAIVSDVPGVTRDRLQVPCEWGGREFLLVDTGGLVPGETEPLTVQVRRQAERAIAEAQVVLFLVDAAAGLTPQDAEIADVLRRRDRPVLVVANKVDTPQLEAGAYEFHALGLGEPIMVSAAHGLGIGELLDAVVAVVPDAEPVETEAEAAVGVVFLGRPNVGKSSLVNALLGEERVIVDARPGTTRDATDTPLLYDGRRVVLIDTAGLRRRSRVDDGVEYYSTRRAQDALERADVAVLVIDAREGIADQDQRIARMVYEAGRASVIAVNKWDLLSGHTPEQVRRVAQERLRFLGKVLVVPTVATQRRGIEPLMAAVLRAAQARATRIATGPLNRVIAEALGAHNPPADPAGRQLNIYYATQPTTRPPTIVLFVNDPRLFTDGYRRYLEGRLREGFDLAGTPLRWVPRRRRPAASARTTR</sequence>
<dbReference type="Pfam" id="PF01926">
    <property type="entry name" value="MMR_HSR1"/>
    <property type="match status" value="2"/>
</dbReference>
<dbReference type="NCBIfam" id="TIGR03594">
    <property type="entry name" value="GTPase_EngA"/>
    <property type="match status" value="1"/>
</dbReference>
<evidence type="ECO:0000256" key="8">
    <source>
        <dbReference type="HAMAP-Rule" id="MF_00195"/>
    </source>
</evidence>
<organism evidence="12 13">
    <name type="scientific">Candidatus Segetimicrobium genomatis</name>
    <dbReference type="NCBI Taxonomy" id="2569760"/>
    <lineage>
        <taxon>Bacteria</taxon>
        <taxon>Bacillati</taxon>
        <taxon>Candidatus Sysuimicrobiota</taxon>
        <taxon>Candidatus Sysuimicrobiia</taxon>
        <taxon>Candidatus Sysuimicrobiales</taxon>
        <taxon>Candidatus Segetimicrobiaceae</taxon>
        <taxon>Candidatus Segetimicrobium</taxon>
    </lineage>
</organism>
<dbReference type="AlphaFoldDB" id="A0A537M7C4"/>
<evidence type="ECO:0000256" key="4">
    <source>
        <dbReference type="ARBA" id="ARBA00022737"/>
    </source>
</evidence>
<evidence type="ECO:0000256" key="9">
    <source>
        <dbReference type="PROSITE-ProRule" id="PRU01049"/>
    </source>
</evidence>
<dbReference type="SMART" id="SM00382">
    <property type="entry name" value="AAA"/>
    <property type="match status" value="2"/>
</dbReference>
<dbReference type="CDD" id="cd01895">
    <property type="entry name" value="EngA2"/>
    <property type="match status" value="1"/>
</dbReference>
<evidence type="ECO:0000256" key="1">
    <source>
        <dbReference type="ARBA" id="ARBA00008279"/>
    </source>
</evidence>
<protein>
    <recommendedName>
        <fullName evidence="2 8">GTPase Der</fullName>
    </recommendedName>
    <alternativeName>
        <fullName evidence="7 8">GTP-binding protein EngA</fullName>
    </alternativeName>
</protein>